<dbReference type="AlphaFoldDB" id="C6WB84"/>
<evidence type="ECO:0008006" key="3">
    <source>
        <dbReference type="Google" id="ProtNLM"/>
    </source>
</evidence>
<evidence type="ECO:0000313" key="1">
    <source>
        <dbReference type="EMBL" id="ACU39375.1"/>
    </source>
</evidence>
<dbReference type="EMBL" id="CP001630">
    <property type="protein sequence ID" value="ACU39375.1"/>
    <property type="molecule type" value="Genomic_DNA"/>
</dbReference>
<dbReference type="Proteomes" id="UP000002213">
    <property type="component" value="Chromosome"/>
</dbReference>
<gene>
    <name evidence="1" type="ordered locus">Amir_5557</name>
</gene>
<dbReference type="HOGENOM" id="CLU_1736648_0_0_11"/>
<proteinExistence type="predicted"/>
<evidence type="ECO:0000313" key="2">
    <source>
        <dbReference type="Proteomes" id="UP000002213"/>
    </source>
</evidence>
<protein>
    <recommendedName>
        <fullName evidence="3">Helix-turn-helix domain-containing protein</fullName>
    </recommendedName>
</protein>
<name>C6WB84_ACTMD</name>
<dbReference type="STRING" id="446462.Amir_5557"/>
<sequence length="150" mass="15886">MNVPPQIRQLVFGSSAIEPIQVAYSAEEAAGALGISLARVQRLAREHPLALPAATTGRRWIIGGGVILDLLGITEAEHGTVRDHRLHIQADAGYSSAEIGVLLGISADAAERLGRSGTLPRDLRRAVPRTSGRQILAFLAGRAAQQRKSA</sequence>
<organism evidence="1 2">
    <name type="scientific">Actinosynnema mirum (strain ATCC 29888 / DSM 43827 / JCM 3225 / NBRC 14064 / NCIMB 13271 / NRRL B-12336 / IMRU 3971 / 101)</name>
    <dbReference type="NCBI Taxonomy" id="446462"/>
    <lineage>
        <taxon>Bacteria</taxon>
        <taxon>Bacillati</taxon>
        <taxon>Actinomycetota</taxon>
        <taxon>Actinomycetes</taxon>
        <taxon>Pseudonocardiales</taxon>
        <taxon>Pseudonocardiaceae</taxon>
        <taxon>Actinosynnema</taxon>
    </lineage>
</organism>
<keyword evidence="2" id="KW-1185">Reference proteome</keyword>
<accession>C6WB84</accession>
<dbReference type="RefSeq" id="WP_015804260.1">
    <property type="nucleotide sequence ID" value="NC_013093.1"/>
</dbReference>
<dbReference type="KEGG" id="ami:Amir_5557"/>
<reference evidence="1 2" key="1">
    <citation type="journal article" date="2009" name="Stand. Genomic Sci.">
        <title>Complete genome sequence of Actinosynnema mirum type strain (101).</title>
        <authorList>
            <person name="Land M."/>
            <person name="Lapidus A."/>
            <person name="Mayilraj S."/>
            <person name="Chen F."/>
            <person name="Copeland A."/>
            <person name="Del Rio T.G."/>
            <person name="Nolan M."/>
            <person name="Lucas S."/>
            <person name="Tice H."/>
            <person name="Cheng J.F."/>
            <person name="Chertkov O."/>
            <person name="Bruce D."/>
            <person name="Goodwin L."/>
            <person name="Pitluck S."/>
            <person name="Rohde M."/>
            <person name="Goker M."/>
            <person name="Pati A."/>
            <person name="Ivanova N."/>
            <person name="Mavromatis K."/>
            <person name="Chen A."/>
            <person name="Palaniappan K."/>
            <person name="Hauser L."/>
            <person name="Chang Y.J."/>
            <person name="Jeffries C.C."/>
            <person name="Brettin T."/>
            <person name="Detter J.C."/>
            <person name="Han C."/>
            <person name="Chain P."/>
            <person name="Tindall B.J."/>
            <person name="Bristow J."/>
            <person name="Eisen J.A."/>
            <person name="Markowitz V."/>
            <person name="Hugenholtz P."/>
            <person name="Kyrpides N.C."/>
            <person name="Klenk H.P."/>
        </authorList>
    </citation>
    <scope>NUCLEOTIDE SEQUENCE [LARGE SCALE GENOMIC DNA]</scope>
    <source>
        <strain evidence="2">ATCC 29888 / DSM 43827 / JCM 3225 / NBRC 14064 / NCIMB 13271 / NRRL B-12336 / IMRU 3971 / 101</strain>
    </source>
</reference>